<dbReference type="InterPro" id="IPR006190">
    <property type="entry name" value="SAF_AFP_Neu5Ac"/>
</dbReference>
<dbReference type="Pfam" id="PF03102">
    <property type="entry name" value="NeuB"/>
    <property type="match status" value="1"/>
</dbReference>
<dbReference type="AlphaFoldDB" id="A0A1F5SWK2"/>
<name>A0A1F5SWK2_9BACT</name>
<evidence type="ECO:0000259" key="1">
    <source>
        <dbReference type="PROSITE" id="PS50844"/>
    </source>
</evidence>
<reference evidence="2 3" key="1">
    <citation type="journal article" date="2016" name="Nat. Commun.">
        <title>Thousands of microbial genomes shed light on interconnected biogeochemical processes in an aquifer system.</title>
        <authorList>
            <person name="Anantharaman K."/>
            <person name="Brown C.T."/>
            <person name="Hug L.A."/>
            <person name="Sharon I."/>
            <person name="Castelle C.J."/>
            <person name="Probst A.J."/>
            <person name="Thomas B.C."/>
            <person name="Singh A."/>
            <person name="Wilkins M.J."/>
            <person name="Karaoz U."/>
            <person name="Brodie E.L."/>
            <person name="Williams K.H."/>
            <person name="Hubbard S.S."/>
            <person name="Banfield J.F."/>
        </authorList>
    </citation>
    <scope>NUCLEOTIDE SEQUENCE [LARGE SCALE GENOMIC DNA]</scope>
</reference>
<dbReference type="SUPFAM" id="SSF51269">
    <property type="entry name" value="AFP III-like domain"/>
    <property type="match status" value="1"/>
</dbReference>
<dbReference type="SMART" id="SM00858">
    <property type="entry name" value="SAF"/>
    <property type="match status" value="1"/>
</dbReference>
<accession>A0A1F5SWK2</accession>
<dbReference type="GO" id="GO:0047444">
    <property type="term" value="F:N-acylneuraminate-9-phosphate synthase activity"/>
    <property type="evidence" value="ECO:0007669"/>
    <property type="project" value="TreeGrafter"/>
</dbReference>
<dbReference type="Proteomes" id="UP000176915">
    <property type="component" value="Unassembled WGS sequence"/>
</dbReference>
<feature type="domain" description="AFP-like" evidence="1">
    <location>
        <begin position="297"/>
        <end position="352"/>
    </location>
</feature>
<dbReference type="EMBL" id="MFFY01000035">
    <property type="protein sequence ID" value="OGF30833.1"/>
    <property type="molecule type" value="Genomic_DNA"/>
</dbReference>
<protein>
    <recommendedName>
        <fullName evidence="1">AFP-like domain-containing protein</fullName>
    </recommendedName>
</protein>
<dbReference type="Gene3D" id="3.20.20.70">
    <property type="entry name" value="Aldolase class I"/>
    <property type="match status" value="1"/>
</dbReference>
<dbReference type="PANTHER" id="PTHR42966">
    <property type="entry name" value="N-ACETYLNEURAMINATE SYNTHASE"/>
    <property type="match status" value="1"/>
</dbReference>
<proteinExistence type="predicted"/>
<dbReference type="Pfam" id="PF08666">
    <property type="entry name" value="SAF"/>
    <property type="match status" value="1"/>
</dbReference>
<comment type="caution">
    <text evidence="2">The sequence shown here is derived from an EMBL/GenBank/DDBJ whole genome shotgun (WGS) entry which is preliminary data.</text>
</comment>
<dbReference type="PROSITE" id="PS50844">
    <property type="entry name" value="AFP_LIKE"/>
    <property type="match status" value="1"/>
</dbReference>
<dbReference type="Gene3D" id="3.90.1210.10">
    <property type="entry name" value="Antifreeze-like/N-acetylneuraminic acid synthase C-terminal domain"/>
    <property type="match status" value="1"/>
</dbReference>
<dbReference type="InterPro" id="IPR013785">
    <property type="entry name" value="Aldolase_TIM"/>
</dbReference>
<evidence type="ECO:0000313" key="3">
    <source>
        <dbReference type="Proteomes" id="UP000176915"/>
    </source>
</evidence>
<sequence>MRIKIADKIIGQGRPVFIVAELGLNHKGKMELAKKMILEAKRAGADAVKLQSFVTEDFVNGKTSTVIYKSRGKTVTETQFMLFKRSEFSLGQQKELYAFAKNNCVILFSSPQDNSFNTVDFLCGREINMPAIKVGSDDLTNLAMLAYYAKKQKPMIISTGMADLAEVEEAVRAIKRQGNQKIVILKCTSLYPTPPEEANLNQIKTLRQVFKDCLIGFSDHTQGAAAAVVAAALGACLIEKHFTLDHNLAGPEHWFAANPEELSELVQKVRLAEKMFGNYQFVLSKAEKNNKEIARRSIIAARAIKKGQKITAGDLEIKRPGTGLPPKYLLKIIGRLAKRHFTPGHIFNKKDL</sequence>
<dbReference type="CDD" id="cd11615">
    <property type="entry name" value="SAF_NeuB_like"/>
    <property type="match status" value="1"/>
</dbReference>
<dbReference type="PANTHER" id="PTHR42966:SF1">
    <property type="entry name" value="SIALIC ACID SYNTHASE"/>
    <property type="match status" value="1"/>
</dbReference>
<dbReference type="SUPFAM" id="SSF51569">
    <property type="entry name" value="Aldolase"/>
    <property type="match status" value="1"/>
</dbReference>
<dbReference type="InterPro" id="IPR051690">
    <property type="entry name" value="PseI-like"/>
</dbReference>
<dbReference type="InterPro" id="IPR013132">
    <property type="entry name" value="PseI/NeuA/B-like_N"/>
</dbReference>
<dbReference type="InterPro" id="IPR013974">
    <property type="entry name" value="SAF"/>
</dbReference>
<evidence type="ECO:0000313" key="2">
    <source>
        <dbReference type="EMBL" id="OGF30833.1"/>
    </source>
</evidence>
<gene>
    <name evidence="2" type="ORF">A3H09_00800</name>
</gene>
<organism evidence="2 3">
    <name type="scientific">Candidatus Falkowbacteria bacterium RIFCSPLOWO2_12_FULL_45_13</name>
    <dbReference type="NCBI Taxonomy" id="1797991"/>
    <lineage>
        <taxon>Bacteria</taxon>
        <taxon>Candidatus Falkowiibacteriota</taxon>
    </lineage>
</organism>
<dbReference type="InterPro" id="IPR057736">
    <property type="entry name" value="SAF_PseI/NeuA/NeuB"/>
</dbReference>
<dbReference type="GO" id="GO:0016051">
    <property type="term" value="P:carbohydrate biosynthetic process"/>
    <property type="evidence" value="ECO:0007669"/>
    <property type="project" value="InterPro"/>
</dbReference>
<dbReference type="InterPro" id="IPR036732">
    <property type="entry name" value="AFP_Neu5c_C_sf"/>
</dbReference>